<feature type="transmembrane region" description="Helical" evidence="1">
    <location>
        <begin position="89"/>
        <end position="108"/>
    </location>
</feature>
<dbReference type="OrthoDB" id="2555434at2759"/>
<organism evidence="3">
    <name type="scientific">Melampsora larici-populina (strain 98AG31 / pathotype 3-4-7)</name>
    <name type="common">Poplar leaf rust fungus</name>
    <dbReference type="NCBI Taxonomy" id="747676"/>
    <lineage>
        <taxon>Eukaryota</taxon>
        <taxon>Fungi</taxon>
        <taxon>Dikarya</taxon>
        <taxon>Basidiomycota</taxon>
        <taxon>Pucciniomycotina</taxon>
        <taxon>Pucciniomycetes</taxon>
        <taxon>Pucciniales</taxon>
        <taxon>Melampsoraceae</taxon>
        <taxon>Melampsora</taxon>
    </lineage>
</organism>
<accession>F4RZW5</accession>
<keyword evidence="1" id="KW-0812">Transmembrane</keyword>
<name>F4RZW5_MELLP</name>
<keyword evidence="3" id="KW-1185">Reference proteome</keyword>
<dbReference type="GeneID" id="18924093"/>
<dbReference type="EMBL" id="GL883133">
    <property type="protein sequence ID" value="EGG02115.1"/>
    <property type="molecule type" value="Genomic_DNA"/>
</dbReference>
<dbReference type="InParanoid" id="F4RZW5"/>
<evidence type="ECO:0000256" key="1">
    <source>
        <dbReference type="SAM" id="Phobius"/>
    </source>
</evidence>
<evidence type="ECO:0000313" key="2">
    <source>
        <dbReference type="EMBL" id="EGG02115.1"/>
    </source>
</evidence>
<protein>
    <submittedName>
        <fullName evidence="2">Uncharacterized protein</fullName>
    </submittedName>
</protein>
<dbReference type="RefSeq" id="XP_007414652.1">
    <property type="nucleotide sequence ID" value="XM_007414590.1"/>
</dbReference>
<sequence length="169" mass="19404">MSTTPVPSGLLLQHPRFDSPNLTFESSPLTAEFDSRNLNHNSSPLASDQQNCLRTSRSHLYQGHRPESFVLRDGDEDLMVEWRARQRTFDVGLIYALLSLVLLLFIHVRRRRLNCDLSDKYVNQTLEGAQKPRQKRWGREFRTAGDVIIILSLIVLAIQIALIVIIVRI</sequence>
<evidence type="ECO:0000313" key="3">
    <source>
        <dbReference type="Proteomes" id="UP000001072"/>
    </source>
</evidence>
<dbReference type="VEuPathDB" id="FungiDB:MELLADRAFT_110466"/>
<dbReference type="KEGG" id="mlr:MELLADRAFT_110466"/>
<keyword evidence="1" id="KW-1133">Transmembrane helix</keyword>
<keyword evidence="1" id="KW-0472">Membrane</keyword>
<gene>
    <name evidence="2" type="ORF">MELLADRAFT_110466</name>
</gene>
<dbReference type="PANTHER" id="PTHR38646:SF1">
    <property type="entry name" value="DUF202 DOMAIN-CONTAINING PROTEIN"/>
    <property type="match status" value="1"/>
</dbReference>
<dbReference type="Proteomes" id="UP000001072">
    <property type="component" value="Unassembled WGS sequence"/>
</dbReference>
<dbReference type="AlphaFoldDB" id="F4RZW5"/>
<dbReference type="PANTHER" id="PTHR38646">
    <property type="entry name" value="YALI0F00814P"/>
    <property type="match status" value="1"/>
</dbReference>
<proteinExistence type="predicted"/>
<reference evidence="3" key="1">
    <citation type="journal article" date="2011" name="Proc. Natl. Acad. Sci. U.S.A.">
        <title>Obligate biotrophy features unraveled by the genomic analysis of rust fungi.</title>
        <authorList>
            <person name="Duplessis S."/>
            <person name="Cuomo C.A."/>
            <person name="Lin Y.-C."/>
            <person name="Aerts A."/>
            <person name="Tisserant E."/>
            <person name="Veneault-Fourrey C."/>
            <person name="Joly D.L."/>
            <person name="Hacquard S."/>
            <person name="Amselem J."/>
            <person name="Cantarel B.L."/>
            <person name="Chiu R."/>
            <person name="Coutinho P.M."/>
            <person name="Feau N."/>
            <person name="Field M."/>
            <person name="Frey P."/>
            <person name="Gelhaye E."/>
            <person name="Goldberg J."/>
            <person name="Grabherr M.G."/>
            <person name="Kodira C.D."/>
            <person name="Kohler A."/>
            <person name="Kuees U."/>
            <person name="Lindquist E.A."/>
            <person name="Lucas S.M."/>
            <person name="Mago R."/>
            <person name="Mauceli E."/>
            <person name="Morin E."/>
            <person name="Murat C."/>
            <person name="Pangilinan J.L."/>
            <person name="Park R."/>
            <person name="Pearson M."/>
            <person name="Quesneville H."/>
            <person name="Rouhier N."/>
            <person name="Sakthikumar S."/>
            <person name="Salamov A.A."/>
            <person name="Schmutz J."/>
            <person name="Selles B."/>
            <person name="Shapiro H."/>
            <person name="Tanguay P."/>
            <person name="Tuskan G.A."/>
            <person name="Henrissat B."/>
            <person name="Van de Peer Y."/>
            <person name="Rouze P."/>
            <person name="Ellis J.G."/>
            <person name="Dodds P.N."/>
            <person name="Schein J.E."/>
            <person name="Zhong S."/>
            <person name="Hamelin R.C."/>
            <person name="Grigoriev I.V."/>
            <person name="Szabo L.J."/>
            <person name="Martin F."/>
        </authorList>
    </citation>
    <scope>NUCLEOTIDE SEQUENCE [LARGE SCALE GENOMIC DNA]</scope>
    <source>
        <strain evidence="3">98AG31 / pathotype 3-4-7</strain>
    </source>
</reference>
<dbReference type="HOGENOM" id="CLU_1578867_0_0_1"/>
<feature type="transmembrane region" description="Helical" evidence="1">
    <location>
        <begin position="147"/>
        <end position="167"/>
    </location>
</feature>
<dbReference type="STRING" id="747676.F4RZW5"/>